<dbReference type="SUPFAM" id="SSF51735">
    <property type="entry name" value="NAD(P)-binding Rossmann-fold domains"/>
    <property type="match status" value="1"/>
</dbReference>
<keyword evidence="8" id="KW-1185">Reference proteome</keyword>
<dbReference type="EMBL" id="FMUT01000003">
    <property type="protein sequence ID" value="SCY24291.1"/>
    <property type="molecule type" value="Genomic_DNA"/>
</dbReference>
<dbReference type="InterPro" id="IPR002328">
    <property type="entry name" value="ADH_Zn_CS"/>
</dbReference>
<comment type="caution">
    <text evidence="7">The sequence shown here is derived from an EMBL/GenBank/DDBJ whole genome shotgun (WGS) entry which is preliminary data.</text>
</comment>
<sequence>MNTPAQAPAQFRAAVVREPRGAFAIESARLDDVRDDEVLVRVVASGLCHTDVAVRNGVMPTPLPAVLGHEGSGVVEAVGSAVRYVQPGDHVVLSYLSCGTCKECEAGRPSSCISIRPLCFGGCRPDGSHAIESHDGSTLHDRFFGQSSFADYAVANERNVIKVDTDLPLQLLGPLGCGFMTGAGAMWNELPVVPGSIVAVFGTGAVGLSAIMAARIAGATTIIAIDRVQERLALSAELGATHGVDSSGGDTAEKIRAIAPTGVNVAFDTSGRPEIIRAAFDVLAQRGVLGLVAPAGDVAFNVPELIGGCKTVKGIALGGGSARTLVPLMLDYYRKGQYPFDRLVQYYPLSGINDAVRDSGEGRVIKPVLLMDEQVPRETS</sequence>
<accession>A0A1G5EC03</accession>
<dbReference type="PROSITE" id="PS00059">
    <property type="entry name" value="ADH_ZINC"/>
    <property type="match status" value="1"/>
</dbReference>
<dbReference type="InterPro" id="IPR013149">
    <property type="entry name" value="ADH-like_C"/>
</dbReference>
<evidence type="ECO:0000256" key="2">
    <source>
        <dbReference type="ARBA" id="ARBA00022833"/>
    </source>
</evidence>
<dbReference type="InterPro" id="IPR013154">
    <property type="entry name" value="ADH-like_N"/>
</dbReference>
<dbReference type="PANTHER" id="PTHR43880">
    <property type="entry name" value="ALCOHOL DEHYDROGENASE"/>
    <property type="match status" value="1"/>
</dbReference>
<evidence type="ECO:0000256" key="5">
    <source>
        <dbReference type="RuleBase" id="RU361277"/>
    </source>
</evidence>
<comment type="similarity">
    <text evidence="5">Belongs to the zinc-containing alcohol dehydrogenase family.</text>
</comment>
<dbReference type="InterPro" id="IPR036291">
    <property type="entry name" value="NAD(P)-bd_dom_sf"/>
</dbReference>
<name>A0A1G5EC03_9GAMM</name>
<evidence type="ECO:0000313" key="8">
    <source>
        <dbReference type="Proteomes" id="UP000183031"/>
    </source>
</evidence>
<evidence type="ECO:0000256" key="1">
    <source>
        <dbReference type="ARBA" id="ARBA00022723"/>
    </source>
</evidence>
<dbReference type="InterPro" id="IPR011032">
    <property type="entry name" value="GroES-like_sf"/>
</dbReference>
<dbReference type="Gene3D" id="3.90.180.10">
    <property type="entry name" value="Medium-chain alcohol dehydrogenases, catalytic domain"/>
    <property type="match status" value="1"/>
</dbReference>
<evidence type="ECO:0000259" key="6">
    <source>
        <dbReference type="SMART" id="SM00829"/>
    </source>
</evidence>
<gene>
    <name evidence="7" type="ORF">SAMN02927935_01125</name>
</gene>
<organism evidence="7 8">
    <name type="scientific">Serratia nematodiphila</name>
    <dbReference type="NCBI Taxonomy" id="458197"/>
    <lineage>
        <taxon>Bacteria</taxon>
        <taxon>Pseudomonadati</taxon>
        <taxon>Pseudomonadota</taxon>
        <taxon>Gammaproteobacteria</taxon>
        <taxon>Enterobacterales</taxon>
        <taxon>Yersiniaceae</taxon>
        <taxon>Serratia</taxon>
    </lineage>
</organism>
<dbReference type="RefSeq" id="WP_033631590.1">
    <property type="nucleotide sequence ID" value="NZ_CBCSIN010000006.1"/>
</dbReference>
<evidence type="ECO:0000313" key="7">
    <source>
        <dbReference type="EMBL" id="SCY24291.1"/>
    </source>
</evidence>
<keyword evidence="4" id="KW-0520">NAD</keyword>
<evidence type="ECO:0000256" key="3">
    <source>
        <dbReference type="ARBA" id="ARBA00023002"/>
    </source>
</evidence>
<reference evidence="7 8" key="1">
    <citation type="submission" date="2016-10" db="EMBL/GenBank/DDBJ databases">
        <authorList>
            <person name="Varghese N."/>
            <person name="Submissions S."/>
        </authorList>
    </citation>
    <scope>NUCLEOTIDE SEQUENCE [LARGE SCALE GENOMIC DNA]</scope>
    <source>
        <strain evidence="7 8">CGMCC 1.6853</strain>
    </source>
</reference>
<feature type="domain" description="Enoyl reductase (ER)" evidence="6">
    <location>
        <begin position="21"/>
        <end position="369"/>
    </location>
</feature>
<dbReference type="Proteomes" id="UP000183031">
    <property type="component" value="Unassembled WGS sequence"/>
</dbReference>
<keyword evidence="1 5" id="KW-0479">Metal-binding</keyword>
<evidence type="ECO:0000256" key="4">
    <source>
        <dbReference type="ARBA" id="ARBA00023027"/>
    </source>
</evidence>
<dbReference type="SUPFAM" id="SSF50129">
    <property type="entry name" value="GroES-like"/>
    <property type="match status" value="1"/>
</dbReference>
<keyword evidence="3" id="KW-0560">Oxidoreductase</keyword>
<dbReference type="CDD" id="cd08278">
    <property type="entry name" value="benzyl_alcohol_DH"/>
    <property type="match status" value="1"/>
</dbReference>
<keyword evidence="2 5" id="KW-0862">Zinc</keyword>
<dbReference type="InterPro" id="IPR020843">
    <property type="entry name" value="ER"/>
</dbReference>
<proteinExistence type="inferred from homology"/>
<dbReference type="Gene3D" id="3.40.50.720">
    <property type="entry name" value="NAD(P)-binding Rossmann-like Domain"/>
    <property type="match status" value="1"/>
</dbReference>
<dbReference type="SMART" id="SM00829">
    <property type="entry name" value="PKS_ER"/>
    <property type="match status" value="1"/>
</dbReference>
<protein>
    <submittedName>
        <fullName evidence="7">Aryl-alcohol dehydrogenase</fullName>
    </submittedName>
</protein>
<comment type="cofactor">
    <cofactor evidence="5">
        <name>Zn(2+)</name>
        <dbReference type="ChEBI" id="CHEBI:29105"/>
    </cofactor>
</comment>
<dbReference type="Pfam" id="PF00107">
    <property type="entry name" value="ADH_zinc_N"/>
    <property type="match status" value="1"/>
</dbReference>
<dbReference type="Pfam" id="PF08240">
    <property type="entry name" value="ADH_N"/>
    <property type="match status" value="1"/>
</dbReference>
<dbReference type="PANTHER" id="PTHR43880:SF12">
    <property type="entry name" value="ALCOHOL DEHYDROGENASE CLASS-3"/>
    <property type="match status" value="1"/>
</dbReference>